<organism evidence="2 3">
    <name type="scientific">Brockia lithotrophica</name>
    <dbReference type="NCBI Taxonomy" id="933949"/>
    <lineage>
        <taxon>Bacteria</taxon>
        <taxon>Bacillati</taxon>
        <taxon>Bacillota</taxon>
        <taxon>Bacilli</taxon>
        <taxon>Bacillales</taxon>
        <taxon>Bacillales Family X. Incertae Sedis</taxon>
        <taxon>Brockia</taxon>
    </lineage>
</organism>
<dbReference type="EMBL" id="PEBW01000005">
    <property type="protein sequence ID" value="PTQ51433.1"/>
    <property type="molecule type" value="Genomic_DNA"/>
</dbReference>
<evidence type="ECO:0000313" key="2">
    <source>
        <dbReference type="EMBL" id="PTQ51433.1"/>
    </source>
</evidence>
<evidence type="ECO:0000313" key="3">
    <source>
        <dbReference type="Proteomes" id="UP000244016"/>
    </source>
</evidence>
<accession>A0A2T5G5I7</accession>
<dbReference type="Proteomes" id="UP000244016">
    <property type="component" value="Unassembled WGS sequence"/>
</dbReference>
<comment type="caution">
    <text evidence="2">The sequence shown here is derived from an EMBL/GenBank/DDBJ whole genome shotgun (WGS) entry which is preliminary data.</text>
</comment>
<feature type="region of interest" description="Disordered" evidence="1">
    <location>
        <begin position="11"/>
        <end position="42"/>
    </location>
</feature>
<reference evidence="2 3" key="1">
    <citation type="submission" date="2017-08" db="EMBL/GenBank/DDBJ databases">
        <title>Burning lignite coal seam in the remote Altai Mountains harbors a hydrogen-driven thermophilic microbial community.</title>
        <authorList>
            <person name="Kadnikov V.V."/>
            <person name="Mardanov A.V."/>
            <person name="Ivasenko D."/>
            <person name="Beletsky A.V."/>
            <person name="Karnachuk O.V."/>
            <person name="Ravin N.V."/>
        </authorList>
    </citation>
    <scope>NUCLEOTIDE SEQUENCE [LARGE SCALE GENOMIC DNA]</scope>
    <source>
        <strain evidence="2">AL31</strain>
    </source>
</reference>
<sequence length="42" mass="4280">MVKGLLFVSAGDLSPGERGGEKPAFLSRVSGGTCGTLDGKQR</sequence>
<evidence type="ECO:0000256" key="1">
    <source>
        <dbReference type="SAM" id="MobiDB-lite"/>
    </source>
</evidence>
<protein>
    <submittedName>
        <fullName evidence="2">Uncharacterized protein</fullName>
    </submittedName>
</protein>
<proteinExistence type="predicted"/>
<gene>
    <name evidence="2" type="ORF">BLITH_1510</name>
</gene>
<name>A0A2T5G5I7_9BACL</name>
<dbReference type="AlphaFoldDB" id="A0A2T5G5I7"/>